<evidence type="ECO:0000313" key="9">
    <source>
        <dbReference type="EMBL" id="RBO96227.1"/>
    </source>
</evidence>
<evidence type="ECO:0000256" key="6">
    <source>
        <dbReference type="ARBA" id="ARBA00023136"/>
    </source>
</evidence>
<comment type="caution">
    <text evidence="9">The sequence shown here is derived from an EMBL/GenBank/DDBJ whole genome shotgun (WGS) entry which is preliminary data.</text>
</comment>
<dbReference type="PANTHER" id="PTHR33406:SF11">
    <property type="entry name" value="MEMBRANE PROTEIN SCO6666-RELATED"/>
    <property type="match status" value="1"/>
</dbReference>
<keyword evidence="4 7" id="KW-0812">Transmembrane</keyword>
<keyword evidence="3" id="KW-1003">Cell membrane</keyword>
<keyword evidence="6 7" id="KW-0472">Membrane</keyword>
<dbReference type="Proteomes" id="UP000252586">
    <property type="component" value="Unassembled WGS sequence"/>
</dbReference>
<organism evidence="9 10">
    <name type="scientific">Nocardia puris</name>
    <dbReference type="NCBI Taxonomy" id="208602"/>
    <lineage>
        <taxon>Bacteria</taxon>
        <taxon>Bacillati</taxon>
        <taxon>Actinomycetota</taxon>
        <taxon>Actinomycetes</taxon>
        <taxon>Mycobacteriales</taxon>
        <taxon>Nocardiaceae</taxon>
        <taxon>Nocardia</taxon>
    </lineage>
</organism>
<dbReference type="EMBL" id="QNRE01000001">
    <property type="protein sequence ID" value="RBO96227.1"/>
    <property type="molecule type" value="Genomic_DNA"/>
</dbReference>
<evidence type="ECO:0000256" key="4">
    <source>
        <dbReference type="ARBA" id="ARBA00022692"/>
    </source>
</evidence>
<accession>A0A366E1P6</accession>
<keyword evidence="10" id="KW-1185">Reference proteome</keyword>
<name>A0A366E1P6_9NOCA</name>
<evidence type="ECO:0000256" key="5">
    <source>
        <dbReference type="ARBA" id="ARBA00022989"/>
    </source>
</evidence>
<feature type="transmembrane region" description="Helical" evidence="7">
    <location>
        <begin position="618"/>
        <end position="641"/>
    </location>
</feature>
<feature type="transmembrane region" description="Helical" evidence="7">
    <location>
        <begin position="177"/>
        <end position="196"/>
    </location>
</feature>
<evidence type="ECO:0000256" key="7">
    <source>
        <dbReference type="SAM" id="Phobius"/>
    </source>
</evidence>
<evidence type="ECO:0000259" key="8">
    <source>
        <dbReference type="PROSITE" id="PS50156"/>
    </source>
</evidence>
<dbReference type="InterPro" id="IPR050545">
    <property type="entry name" value="Mycobact_MmpL"/>
</dbReference>
<dbReference type="AlphaFoldDB" id="A0A366E1P6"/>
<keyword evidence="5 7" id="KW-1133">Transmembrane helix</keyword>
<dbReference type="Gene3D" id="1.20.1640.10">
    <property type="entry name" value="Multidrug efflux transporter AcrB transmembrane domain"/>
    <property type="match status" value="2"/>
</dbReference>
<feature type="transmembrane region" description="Helical" evidence="7">
    <location>
        <begin position="201"/>
        <end position="222"/>
    </location>
</feature>
<feature type="domain" description="SSD" evidence="8">
    <location>
        <begin position="177"/>
        <end position="326"/>
    </location>
</feature>
<dbReference type="RefSeq" id="WP_067509655.1">
    <property type="nucleotide sequence ID" value="NZ_QNRE01000001.1"/>
</dbReference>
<feature type="transmembrane region" description="Helical" evidence="7">
    <location>
        <begin position="572"/>
        <end position="597"/>
    </location>
</feature>
<proteinExistence type="inferred from homology"/>
<feature type="transmembrane region" description="Helical" evidence="7">
    <location>
        <begin position="228"/>
        <end position="251"/>
    </location>
</feature>
<dbReference type="STRING" id="1210090.GCA_001613185_03340"/>
<dbReference type="Pfam" id="PF03176">
    <property type="entry name" value="MMPL"/>
    <property type="match status" value="2"/>
</dbReference>
<feature type="transmembrane region" description="Helical" evidence="7">
    <location>
        <begin position="509"/>
        <end position="528"/>
    </location>
</feature>
<dbReference type="PANTHER" id="PTHR33406">
    <property type="entry name" value="MEMBRANE PROTEIN MJ1562-RELATED"/>
    <property type="match status" value="1"/>
</dbReference>
<dbReference type="SUPFAM" id="SSF82866">
    <property type="entry name" value="Multidrug efflux transporter AcrB transmembrane domain"/>
    <property type="match status" value="2"/>
</dbReference>
<dbReference type="GO" id="GO:0005886">
    <property type="term" value="C:plasma membrane"/>
    <property type="evidence" value="ECO:0007669"/>
    <property type="project" value="UniProtKB-SubCell"/>
</dbReference>
<feature type="transmembrane region" description="Helical" evidence="7">
    <location>
        <begin position="535"/>
        <end position="560"/>
    </location>
</feature>
<feature type="transmembrane region" description="Helical" evidence="7">
    <location>
        <begin position="304"/>
        <end position="332"/>
    </location>
</feature>
<reference evidence="9 10" key="1">
    <citation type="submission" date="2018-06" db="EMBL/GenBank/DDBJ databases">
        <title>Genomic Encyclopedia of Type Strains, Phase IV (KMG-IV): sequencing the most valuable type-strain genomes for metagenomic binning, comparative biology and taxonomic classification.</title>
        <authorList>
            <person name="Goeker M."/>
        </authorList>
    </citation>
    <scope>NUCLEOTIDE SEQUENCE [LARGE SCALE GENOMIC DNA]</scope>
    <source>
        <strain evidence="9 10">DSM 44599</strain>
    </source>
</reference>
<feature type="transmembrane region" description="Helical" evidence="7">
    <location>
        <begin position="647"/>
        <end position="669"/>
    </location>
</feature>
<sequence length="723" mass="73969">MSVLLHRLGRWCFRRRGLTVFGWLAVIALAGVAAATLSGPTSDSFTVPGTEAQEAVDLAAERFPELSAGGATATVVLAAPEGARLTESEHRATVERVRERLASEPSIVDVGDPFTSAVTPDERMGLVTVSYRDGPTELTDGDRKALTDALTLARDAGLTAEVGGPAVAAPEEGVGEVLGIVVAAVVLLITLGSLVAAGMPLVVAGGALAVALSGIAAASGFTEMAGDSSMLALMLGTAVAIDYSLFIILRYRQLAADGYAPEEAAGQAMGRAGTAVFFAGMTVVVALAGLTVVGIPALTQVGLAAAFAVAMAVPAALTLLPALLGFAGARVLRGVNRRTVTRAPGRRWAEWILSHRIPVLVGGALVLLLAALPALDLRLGFPDDGTAPADTTQRRAYDLISDSFGPGHNGPLTILVDAPGGDAEAAAARATELIHAAGPVAGVAPPVLDASGRTALLGVIPETGPTTTDTEALIHDIRAAAASLPGMKVLVTGQTALDIDASDKLGAAMIPYLAVVGGLAFVLLVLVFRSLLVPLVAAVGFLLSVAATFGVVVAVFQWGWFGAVLGLESSGIIVNLLPVVLIGLVFGLAMDYQVFLVTRMREEHQRGASTDAAVVEGFAVSARVVTAAALIMISVFAGFLLSPTPMVQSVGFALAAAVFFDAFIVRMTLVPAAMSLLGKAGWWLPGWLDRILPEVDVEGSKLDDRAEVAAGGAAESEMSPIRS</sequence>
<evidence type="ECO:0000256" key="3">
    <source>
        <dbReference type="ARBA" id="ARBA00022475"/>
    </source>
</evidence>
<evidence type="ECO:0000256" key="2">
    <source>
        <dbReference type="ARBA" id="ARBA00010157"/>
    </source>
</evidence>
<feature type="transmembrane region" description="Helical" evidence="7">
    <location>
        <begin position="272"/>
        <end position="298"/>
    </location>
</feature>
<dbReference type="OrthoDB" id="7051771at2"/>
<dbReference type="PROSITE" id="PS50156">
    <property type="entry name" value="SSD"/>
    <property type="match status" value="2"/>
</dbReference>
<evidence type="ECO:0000256" key="1">
    <source>
        <dbReference type="ARBA" id="ARBA00004651"/>
    </source>
</evidence>
<comment type="subcellular location">
    <subcellularLocation>
        <location evidence="1">Cell membrane</location>
        <topology evidence="1">Multi-pass membrane protein</topology>
    </subcellularLocation>
</comment>
<gene>
    <name evidence="9" type="ORF">DFR74_101238</name>
</gene>
<evidence type="ECO:0000313" key="10">
    <source>
        <dbReference type="Proteomes" id="UP000252586"/>
    </source>
</evidence>
<feature type="domain" description="SSD" evidence="8">
    <location>
        <begin position="509"/>
        <end position="676"/>
    </location>
</feature>
<dbReference type="InterPro" id="IPR004869">
    <property type="entry name" value="MMPL_dom"/>
</dbReference>
<feature type="transmembrane region" description="Helical" evidence="7">
    <location>
        <begin position="353"/>
        <end position="375"/>
    </location>
</feature>
<protein>
    <submittedName>
        <fullName evidence="9">RND superfamily putative drug exporter</fullName>
    </submittedName>
</protein>
<dbReference type="InterPro" id="IPR000731">
    <property type="entry name" value="SSD"/>
</dbReference>
<comment type="similarity">
    <text evidence="2">Belongs to the resistance-nodulation-cell division (RND) (TC 2.A.6) family. MmpL subfamily.</text>
</comment>